<protein>
    <recommendedName>
        <fullName evidence="5">ABC-type quaternary amine transporter</fullName>
        <ecNumber evidence="5">7.6.2.9</ecNumber>
    </recommendedName>
</protein>
<keyword evidence="4 10" id="KW-0067">ATP-binding</keyword>
<gene>
    <name evidence="10" type="ORF">SAMN05660748_0824</name>
</gene>
<dbReference type="GO" id="GO:0016887">
    <property type="term" value="F:ATP hydrolysis activity"/>
    <property type="evidence" value="ECO:0007669"/>
    <property type="project" value="InterPro"/>
</dbReference>
<accession>A0A285V1G4</accession>
<dbReference type="PROSITE" id="PS00211">
    <property type="entry name" value="ABC_TRANSPORTER_1"/>
    <property type="match status" value="1"/>
</dbReference>
<reference evidence="11" key="1">
    <citation type="submission" date="2017-08" db="EMBL/GenBank/DDBJ databases">
        <authorList>
            <person name="Varghese N."/>
            <person name="Submissions S."/>
        </authorList>
    </citation>
    <scope>NUCLEOTIDE SEQUENCE [LARGE SCALE GENOMIC DNA]</scope>
    <source>
        <strain evidence="11">DSM 4725</strain>
    </source>
</reference>
<keyword evidence="11" id="KW-1185">Reference proteome</keyword>
<dbReference type="Proteomes" id="UP000219435">
    <property type="component" value="Unassembled WGS sequence"/>
</dbReference>
<comment type="similarity">
    <text evidence="1">Belongs to the ABC transporter superfamily.</text>
</comment>
<evidence type="ECO:0000256" key="1">
    <source>
        <dbReference type="ARBA" id="ARBA00005417"/>
    </source>
</evidence>
<feature type="region of interest" description="Disordered" evidence="7">
    <location>
        <begin position="1"/>
        <end position="22"/>
    </location>
</feature>
<dbReference type="CDD" id="cd03295">
    <property type="entry name" value="ABC_OpuCA_Osmoprotection"/>
    <property type="match status" value="1"/>
</dbReference>
<dbReference type="Pfam" id="PF00005">
    <property type="entry name" value="ABC_tran"/>
    <property type="match status" value="1"/>
</dbReference>
<organism evidence="10 11">
    <name type="scientific">Blastococcus aggregatus</name>
    <dbReference type="NCBI Taxonomy" id="38502"/>
    <lineage>
        <taxon>Bacteria</taxon>
        <taxon>Bacillati</taxon>
        <taxon>Actinomycetota</taxon>
        <taxon>Actinomycetes</taxon>
        <taxon>Geodermatophilales</taxon>
        <taxon>Geodermatophilaceae</taxon>
        <taxon>Blastococcus</taxon>
    </lineage>
</organism>
<dbReference type="SUPFAM" id="SSF54631">
    <property type="entry name" value="CBS-domain pair"/>
    <property type="match status" value="1"/>
</dbReference>
<feature type="compositionally biased region" description="Low complexity" evidence="7">
    <location>
        <begin position="11"/>
        <end position="22"/>
    </location>
</feature>
<dbReference type="InterPro" id="IPR003593">
    <property type="entry name" value="AAA+_ATPase"/>
</dbReference>
<evidence type="ECO:0000256" key="3">
    <source>
        <dbReference type="ARBA" id="ARBA00022741"/>
    </source>
</evidence>
<dbReference type="PROSITE" id="PS51371">
    <property type="entry name" value="CBS"/>
    <property type="match status" value="1"/>
</dbReference>
<dbReference type="Gene3D" id="3.40.50.300">
    <property type="entry name" value="P-loop containing nucleotide triphosphate hydrolases"/>
    <property type="match status" value="1"/>
</dbReference>
<keyword evidence="2" id="KW-0813">Transport</keyword>
<evidence type="ECO:0000256" key="4">
    <source>
        <dbReference type="ARBA" id="ARBA00022840"/>
    </source>
</evidence>
<evidence type="ECO:0000256" key="6">
    <source>
        <dbReference type="PROSITE-ProRule" id="PRU00703"/>
    </source>
</evidence>
<keyword evidence="6" id="KW-0129">CBS domain</keyword>
<dbReference type="AlphaFoldDB" id="A0A285V1G4"/>
<dbReference type="InterPro" id="IPR017871">
    <property type="entry name" value="ABC_transporter-like_CS"/>
</dbReference>
<keyword evidence="3" id="KW-0547">Nucleotide-binding</keyword>
<evidence type="ECO:0000259" key="8">
    <source>
        <dbReference type="PROSITE" id="PS50893"/>
    </source>
</evidence>
<dbReference type="EMBL" id="OBQI01000001">
    <property type="protein sequence ID" value="SOC47448.1"/>
    <property type="molecule type" value="Genomic_DNA"/>
</dbReference>
<evidence type="ECO:0000313" key="11">
    <source>
        <dbReference type="Proteomes" id="UP000219435"/>
    </source>
</evidence>
<dbReference type="InterPro" id="IPR027417">
    <property type="entry name" value="P-loop_NTPase"/>
</dbReference>
<dbReference type="FunFam" id="3.40.50.300:FF:000425">
    <property type="entry name" value="Probable ABC transporter, ATP-binding subunit"/>
    <property type="match status" value="1"/>
</dbReference>
<dbReference type="PANTHER" id="PTHR43117">
    <property type="entry name" value="OSMOPROTECTANT IMPORT ATP-BINDING PROTEIN OSMV"/>
    <property type="match status" value="1"/>
</dbReference>
<evidence type="ECO:0000313" key="10">
    <source>
        <dbReference type="EMBL" id="SOC47448.1"/>
    </source>
</evidence>
<dbReference type="PANTHER" id="PTHR43117:SF4">
    <property type="entry name" value="OSMOPROTECTANT IMPORT ATP-BINDING PROTEIN OSMV"/>
    <property type="match status" value="1"/>
</dbReference>
<name>A0A285V1G4_9ACTN</name>
<evidence type="ECO:0000256" key="7">
    <source>
        <dbReference type="SAM" id="MobiDB-lite"/>
    </source>
</evidence>
<dbReference type="InterPro" id="IPR000644">
    <property type="entry name" value="CBS_dom"/>
</dbReference>
<dbReference type="GO" id="GO:0005524">
    <property type="term" value="F:ATP binding"/>
    <property type="evidence" value="ECO:0007669"/>
    <property type="project" value="UniProtKB-KW"/>
</dbReference>
<proteinExistence type="inferred from homology"/>
<dbReference type="GO" id="GO:0015418">
    <property type="term" value="F:ABC-type quaternary ammonium compound transporting activity"/>
    <property type="evidence" value="ECO:0007669"/>
    <property type="project" value="UniProtKB-EC"/>
</dbReference>
<dbReference type="RefSeq" id="WP_176522811.1">
    <property type="nucleotide sequence ID" value="NZ_OBQI01000001.1"/>
</dbReference>
<feature type="domain" description="ABC transporter" evidence="8">
    <location>
        <begin position="26"/>
        <end position="262"/>
    </location>
</feature>
<evidence type="ECO:0000259" key="9">
    <source>
        <dbReference type="PROSITE" id="PS51371"/>
    </source>
</evidence>
<evidence type="ECO:0000256" key="2">
    <source>
        <dbReference type="ARBA" id="ARBA00022448"/>
    </source>
</evidence>
<dbReference type="EC" id="7.6.2.9" evidence="5"/>
<evidence type="ECO:0000256" key="5">
    <source>
        <dbReference type="ARBA" id="ARBA00066388"/>
    </source>
</evidence>
<sequence>MDATAQAGRPASSTDAPSSGSSAVDIRLEGISKVYADGTVGVAELDLTFAAGELTVLVGPSGCGKTTTMKMINRLIEPTTGRILLGGEDVTRADPEQLRRRIGYVIQSIGLFPHQTVRANVGTVPRLLGWDKHRIRTRVDELLTTVGLDPAAHGDRYPAQLSGGQRQRAGVARALAADPPVLLVDEPFSAVDPVVRERLQSEFLRLQQAVRKTIVFVTHDIEEAVRIGDRIAVMSQGGRVEQYATPAELLGRPANEFVADFVGADRGLKRLAVTGIDPRDLERPPVVHVADGLADARAAQERAGARWAVVLDDEDKLHGWLSLDRAVGAGTVGSAARRMEAWVPADASLKAAFATMLQHEAGWVAVLDGDRFLGVLTPESLHAALRRSVEGTVPETAGATR</sequence>
<dbReference type="SMART" id="SM00382">
    <property type="entry name" value="AAA"/>
    <property type="match status" value="1"/>
</dbReference>
<dbReference type="PROSITE" id="PS50893">
    <property type="entry name" value="ABC_TRANSPORTER_2"/>
    <property type="match status" value="1"/>
</dbReference>
<dbReference type="SUPFAM" id="SSF52540">
    <property type="entry name" value="P-loop containing nucleoside triphosphate hydrolases"/>
    <property type="match status" value="1"/>
</dbReference>
<dbReference type="Pfam" id="PF00571">
    <property type="entry name" value="CBS"/>
    <property type="match status" value="1"/>
</dbReference>
<dbReference type="InterPro" id="IPR003439">
    <property type="entry name" value="ABC_transporter-like_ATP-bd"/>
</dbReference>
<dbReference type="InterPro" id="IPR046342">
    <property type="entry name" value="CBS_dom_sf"/>
</dbReference>
<feature type="domain" description="CBS" evidence="9">
    <location>
        <begin position="336"/>
        <end position="395"/>
    </location>
</feature>